<sequence>MIETPYRNNALLNDFISVCDKGTKLTVACNIGMSDEYIRTLTMMDWKRVNPDLNKRPAVFIL</sequence>
<organism evidence="1">
    <name type="scientific">bioreactor metagenome</name>
    <dbReference type="NCBI Taxonomy" id="1076179"/>
    <lineage>
        <taxon>unclassified sequences</taxon>
        <taxon>metagenomes</taxon>
        <taxon>ecological metagenomes</taxon>
    </lineage>
</organism>
<dbReference type="Gene3D" id="3.30.950.10">
    <property type="entry name" value="Methyltransferase, Cobalt-precorrin-4 Transmethylase, Domain 2"/>
    <property type="match status" value="1"/>
</dbReference>
<comment type="caution">
    <text evidence="1">The sequence shown here is derived from an EMBL/GenBank/DDBJ whole genome shotgun (WGS) entry which is preliminary data.</text>
</comment>
<dbReference type="AlphaFoldDB" id="A0A645BY18"/>
<protein>
    <submittedName>
        <fullName evidence="1">Uncharacterized protein</fullName>
    </submittedName>
</protein>
<dbReference type="EMBL" id="VSSQ01023256">
    <property type="protein sequence ID" value="MPM70077.1"/>
    <property type="molecule type" value="Genomic_DNA"/>
</dbReference>
<proteinExistence type="predicted"/>
<accession>A0A645BY18</accession>
<gene>
    <name evidence="1" type="ORF">SDC9_117028</name>
</gene>
<dbReference type="SUPFAM" id="SSF53790">
    <property type="entry name" value="Tetrapyrrole methylase"/>
    <property type="match status" value="1"/>
</dbReference>
<dbReference type="InterPro" id="IPR035996">
    <property type="entry name" value="4pyrrol_Methylase_sf"/>
</dbReference>
<evidence type="ECO:0000313" key="1">
    <source>
        <dbReference type="EMBL" id="MPM70077.1"/>
    </source>
</evidence>
<dbReference type="GO" id="GO:0008168">
    <property type="term" value="F:methyltransferase activity"/>
    <property type="evidence" value="ECO:0007669"/>
    <property type="project" value="InterPro"/>
</dbReference>
<name>A0A645BY18_9ZZZZ</name>
<dbReference type="InterPro" id="IPR014776">
    <property type="entry name" value="4pyrrole_Mease_sub2"/>
</dbReference>
<reference evidence="1" key="1">
    <citation type="submission" date="2019-08" db="EMBL/GenBank/DDBJ databases">
        <authorList>
            <person name="Kucharzyk K."/>
            <person name="Murdoch R.W."/>
            <person name="Higgins S."/>
            <person name="Loffler F."/>
        </authorList>
    </citation>
    <scope>NUCLEOTIDE SEQUENCE</scope>
</reference>